<proteinExistence type="predicted"/>
<sequence>MKTQQDHAAGLLSPDAVLGDQHVSFIVAHVLGQQTPPGPCLAVIVRMKLAEGFHGPRGQPQHILRPVAHRAQEAGSFRHIQPHEQIAFALPDFARPHPARQVEGDVFAGDQAIPLRVHQTYLLMQGGEQTGHFFQKPFVHARSLSLVSILHIIP</sequence>
<reference evidence="1" key="1">
    <citation type="submission" date="2019-08" db="EMBL/GenBank/DDBJ databases">
        <authorList>
            <person name="Kucharzyk K."/>
            <person name="Murdoch R.W."/>
            <person name="Higgins S."/>
            <person name="Loffler F."/>
        </authorList>
    </citation>
    <scope>NUCLEOTIDE SEQUENCE</scope>
</reference>
<accession>A0A645BYS0</accession>
<name>A0A645BYS0_9ZZZZ</name>
<dbReference type="EMBL" id="VSSQ01022161">
    <property type="protein sequence ID" value="MPM68263.1"/>
    <property type="molecule type" value="Genomic_DNA"/>
</dbReference>
<evidence type="ECO:0000313" key="1">
    <source>
        <dbReference type="EMBL" id="MPM68263.1"/>
    </source>
</evidence>
<gene>
    <name evidence="1" type="ORF">SDC9_115194</name>
</gene>
<comment type="caution">
    <text evidence="1">The sequence shown here is derived from an EMBL/GenBank/DDBJ whole genome shotgun (WGS) entry which is preliminary data.</text>
</comment>
<organism evidence="1">
    <name type="scientific">bioreactor metagenome</name>
    <dbReference type="NCBI Taxonomy" id="1076179"/>
    <lineage>
        <taxon>unclassified sequences</taxon>
        <taxon>metagenomes</taxon>
        <taxon>ecological metagenomes</taxon>
    </lineage>
</organism>
<protein>
    <submittedName>
        <fullName evidence="1">Uncharacterized protein</fullName>
    </submittedName>
</protein>
<dbReference type="AlphaFoldDB" id="A0A645BYS0"/>